<keyword evidence="2" id="KW-0285">Flavoprotein</keyword>
<dbReference type="PANTHER" id="PTHR39201">
    <property type="entry name" value="EXPORTED PROTEIN-RELATED"/>
    <property type="match status" value="1"/>
</dbReference>
<keyword evidence="6" id="KW-1185">Reference proteome</keyword>
<comment type="caution">
    <text evidence="5">The sequence shown here is derived from an EMBL/GenBank/DDBJ whole genome shotgun (WGS) entry which is preliminary data.</text>
</comment>
<name>A0ABT2YML7_9BURK</name>
<organism evidence="5 6">
    <name type="scientific">Roseateles oligotrophus</name>
    <dbReference type="NCBI Taxonomy" id="1769250"/>
    <lineage>
        <taxon>Bacteria</taxon>
        <taxon>Pseudomonadati</taxon>
        <taxon>Pseudomonadota</taxon>
        <taxon>Betaproteobacteria</taxon>
        <taxon>Burkholderiales</taxon>
        <taxon>Sphaerotilaceae</taxon>
        <taxon>Roseateles</taxon>
    </lineage>
</organism>
<reference evidence="5 6" key="1">
    <citation type="submission" date="2021-11" db="EMBL/GenBank/DDBJ databases">
        <authorList>
            <person name="Liang Q."/>
            <person name="Mou H."/>
            <person name="Liu Z."/>
        </authorList>
    </citation>
    <scope>NUCLEOTIDE SEQUENCE [LARGE SCALE GENOMIC DNA]</scope>
    <source>
        <strain evidence="5 6">CHU3</strain>
    </source>
</reference>
<dbReference type="SUPFAM" id="SSF52218">
    <property type="entry name" value="Flavoproteins"/>
    <property type="match status" value="1"/>
</dbReference>
<evidence type="ECO:0000259" key="4">
    <source>
        <dbReference type="Pfam" id="PF12682"/>
    </source>
</evidence>
<accession>A0ABT2YML7</accession>
<sequence length="174" mass="19432">MKTLLVYYSRSGNTRKLAQQLAEQCGADIEQIIDQRERTGLVGYFRSALEALLGIRPPIHASKFKPQDYELIVIGGPIWFWNMASPVRSYVVQHGANFNRVAFFLTCGGSGQEKVFADLERLCGRRACARLALTEHQLHQYRQSSALGRFVKKFEQERASDGGEAGGLDSHLAA</sequence>
<protein>
    <submittedName>
        <fullName evidence="5">Flavodoxin</fullName>
    </submittedName>
</protein>
<evidence type="ECO:0000313" key="5">
    <source>
        <dbReference type="EMBL" id="MCV2371301.1"/>
    </source>
</evidence>
<dbReference type="InterPro" id="IPR001226">
    <property type="entry name" value="Flavodoxin_CS"/>
</dbReference>
<gene>
    <name evidence="5" type="ORF">LNV07_24695</name>
</gene>
<dbReference type="Pfam" id="PF12682">
    <property type="entry name" value="Flavodoxin_4"/>
    <property type="match status" value="1"/>
</dbReference>
<dbReference type="InterPro" id="IPR029039">
    <property type="entry name" value="Flavoprotein-like_sf"/>
</dbReference>
<keyword evidence="3" id="KW-0288">FMN</keyword>
<dbReference type="PANTHER" id="PTHR39201:SF1">
    <property type="entry name" value="FLAVODOXIN-LIKE DOMAIN-CONTAINING PROTEIN"/>
    <property type="match status" value="1"/>
</dbReference>
<evidence type="ECO:0000256" key="3">
    <source>
        <dbReference type="ARBA" id="ARBA00022643"/>
    </source>
</evidence>
<dbReference type="EMBL" id="JAJIRN010000014">
    <property type="protein sequence ID" value="MCV2371301.1"/>
    <property type="molecule type" value="Genomic_DNA"/>
</dbReference>
<comment type="cofactor">
    <cofactor evidence="1">
        <name>FMN</name>
        <dbReference type="ChEBI" id="CHEBI:58210"/>
    </cofactor>
</comment>
<dbReference type="Proteomes" id="UP001209701">
    <property type="component" value="Unassembled WGS sequence"/>
</dbReference>
<evidence type="ECO:0000313" key="6">
    <source>
        <dbReference type="Proteomes" id="UP001209701"/>
    </source>
</evidence>
<proteinExistence type="predicted"/>
<evidence type="ECO:0000256" key="1">
    <source>
        <dbReference type="ARBA" id="ARBA00001917"/>
    </source>
</evidence>
<dbReference type="RefSeq" id="WP_263573880.1">
    <property type="nucleotide sequence ID" value="NZ_JAJIRN010000014.1"/>
</dbReference>
<feature type="domain" description="Flavodoxin-like" evidence="4">
    <location>
        <begin position="2"/>
        <end position="124"/>
    </location>
</feature>
<dbReference type="Gene3D" id="3.40.50.360">
    <property type="match status" value="1"/>
</dbReference>
<evidence type="ECO:0000256" key="2">
    <source>
        <dbReference type="ARBA" id="ARBA00022630"/>
    </source>
</evidence>
<dbReference type="PROSITE" id="PS00201">
    <property type="entry name" value="FLAVODOXIN"/>
    <property type="match status" value="1"/>
</dbReference>
<dbReference type="InterPro" id="IPR008254">
    <property type="entry name" value="Flavodoxin/NO_synth"/>
</dbReference>